<evidence type="ECO:0000256" key="2">
    <source>
        <dbReference type="ARBA" id="ARBA00022859"/>
    </source>
</evidence>
<dbReference type="InterPro" id="IPR015510">
    <property type="entry name" value="PGRP"/>
</dbReference>
<dbReference type="Gene3D" id="3.40.80.10">
    <property type="entry name" value="Peptidoglycan recognition protein-like"/>
    <property type="match status" value="1"/>
</dbReference>
<dbReference type="PANTHER" id="PTHR11022:SF41">
    <property type="entry name" value="PEPTIDOGLYCAN-RECOGNITION PROTEIN LC-RELATED"/>
    <property type="match status" value="1"/>
</dbReference>
<dbReference type="GO" id="GO:0009253">
    <property type="term" value="P:peptidoglycan catabolic process"/>
    <property type="evidence" value="ECO:0007669"/>
    <property type="project" value="InterPro"/>
</dbReference>
<proteinExistence type="predicted"/>
<dbReference type="AlphaFoldDB" id="A0A7R9NZR3"/>
<gene>
    <name evidence="3" type="ORF">TTEB3V08_LOCUS9971</name>
</gene>
<evidence type="ECO:0000256" key="1">
    <source>
        <dbReference type="ARBA" id="ARBA00022588"/>
    </source>
</evidence>
<protein>
    <submittedName>
        <fullName evidence="3">Uncharacterized protein</fullName>
    </submittedName>
</protein>
<keyword evidence="1" id="KW-0399">Innate immunity</keyword>
<dbReference type="EMBL" id="OE005591">
    <property type="protein sequence ID" value="CAD7462073.1"/>
    <property type="molecule type" value="Genomic_DNA"/>
</dbReference>
<organism evidence="3">
    <name type="scientific">Timema tahoe</name>
    <dbReference type="NCBI Taxonomy" id="61484"/>
    <lineage>
        <taxon>Eukaryota</taxon>
        <taxon>Metazoa</taxon>
        <taxon>Ecdysozoa</taxon>
        <taxon>Arthropoda</taxon>
        <taxon>Hexapoda</taxon>
        <taxon>Insecta</taxon>
        <taxon>Pterygota</taxon>
        <taxon>Neoptera</taxon>
        <taxon>Polyneoptera</taxon>
        <taxon>Phasmatodea</taxon>
        <taxon>Timematodea</taxon>
        <taxon>Timematoidea</taxon>
        <taxon>Timematidae</taxon>
        <taxon>Timema</taxon>
    </lineage>
</organism>
<sequence length="174" mass="19792">MVAKGSPSCPSCRCKEYWRGRLDDTCKCMMVAKGSPSCPSCRCKEYWKGRLDGTCKCMMVAKGSPSCPSCRYKEYRKGRLDGTCKCMMVAKGSPSCPSCCYKEYRKGDFENLKPPKAQLDAAKLFLNYSVNSGQLYSNYNLIGHKQVAKTQSPGRQLFKIIKTWEHWERCNYMC</sequence>
<dbReference type="GO" id="GO:0008745">
    <property type="term" value="F:N-acetylmuramoyl-L-alanine amidase activity"/>
    <property type="evidence" value="ECO:0007669"/>
    <property type="project" value="InterPro"/>
</dbReference>
<reference evidence="3" key="1">
    <citation type="submission" date="2020-11" db="EMBL/GenBank/DDBJ databases">
        <authorList>
            <person name="Tran Van P."/>
        </authorList>
    </citation>
    <scope>NUCLEOTIDE SEQUENCE</scope>
</reference>
<keyword evidence="2" id="KW-0391">Immunity</keyword>
<dbReference type="PANTHER" id="PTHR11022">
    <property type="entry name" value="PEPTIDOGLYCAN RECOGNITION PROTEIN"/>
    <property type="match status" value="1"/>
</dbReference>
<dbReference type="InterPro" id="IPR036505">
    <property type="entry name" value="Amidase/PGRP_sf"/>
</dbReference>
<evidence type="ECO:0000313" key="3">
    <source>
        <dbReference type="EMBL" id="CAD7462073.1"/>
    </source>
</evidence>
<dbReference type="SUPFAM" id="SSF55846">
    <property type="entry name" value="N-acetylmuramoyl-L-alanine amidase-like"/>
    <property type="match status" value="1"/>
</dbReference>
<dbReference type="GO" id="GO:0045087">
    <property type="term" value="P:innate immune response"/>
    <property type="evidence" value="ECO:0007669"/>
    <property type="project" value="UniProtKB-KW"/>
</dbReference>
<accession>A0A7R9NZR3</accession>
<name>A0A7R9NZR3_9NEOP</name>